<evidence type="ECO:0000313" key="2">
    <source>
        <dbReference type="Proteomes" id="UP000283530"/>
    </source>
</evidence>
<dbReference type="OrthoDB" id="1904011at2759"/>
<keyword evidence="2" id="KW-1185">Reference proteome</keyword>
<dbReference type="AlphaFoldDB" id="A0A443PUQ6"/>
<comment type="caution">
    <text evidence="1">The sequence shown here is derived from an EMBL/GenBank/DDBJ whole genome shotgun (WGS) entry which is preliminary data.</text>
</comment>
<protein>
    <submittedName>
        <fullName evidence="1">Uncharacterized protein</fullName>
    </submittedName>
</protein>
<name>A0A443PUQ6_9MAGN</name>
<proteinExistence type="predicted"/>
<reference evidence="1 2" key="1">
    <citation type="journal article" date="2019" name="Nat. Plants">
        <title>Stout camphor tree genome fills gaps in understanding of flowering plant genome evolution.</title>
        <authorList>
            <person name="Chaw S.M."/>
            <person name="Liu Y.C."/>
            <person name="Wu Y.W."/>
            <person name="Wang H.Y."/>
            <person name="Lin C.I."/>
            <person name="Wu C.S."/>
            <person name="Ke H.M."/>
            <person name="Chang L.Y."/>
            <person name="Hsu C.Y."/>
            <person name="Yang H.T."/>
            <person name="Sudianto E."/>
            <person name="Hsu M.H."/>
            <person name="Wu K.P."/>
            <person name="Wang L.N."/>
            <person name="Leebens-Mack J.H."/>
            <person name="Tsai I.J."/>
        </authorList>
    </citation>
    <scope>NUCLEOTIDE SEQUENCE [LARGE SCALE GENOMIC DNA]</scope>
    <source>
        <strain evidence="2">cv. Chaw 1501</strain>
        <tissue evidence="1">Young leaves</tissue>
    </source>
</reference>
<dbReference type="STRING" id="337451.A0A443PUQ6"/>
<dbReference type="Proteomes" id="UP000283530">
    <property type="component" value="Unassembled WGS sequence"/>
</dbReference>
<dbReference type="PANTHER" id="PTHR35286">
    <property type="entry name" value="EXPRESSED PROTEIN"/>
    <property type="match status" value="1"/>
</dbReference>
<gene>
    <name evidence="1" type="ORF">CKAN_02381100</name>
</gene>
<evidence type="ECO:0000313" key="1">
    <source>
        <dbReference type="EMBL" id="RWR94514.1"/>
    </source>
</evidence>
<dbReference type="EMBL" id="QPKB01000011">
    <property type="protein sequence ID" value="RWR94514.1"/>
    <property type="molecule type" value="Genomic_DNA"/>
</dbReference>
<organism evidence="1 2">
    <name type="scientific">Cinnamomum micranthum f. kanehirae</name>
    <dbReference type="NCBI Taxonomy" id="337451"/>
    <lineage>
        <taxon>Eukaryota</taxon>
        <taxon>Viridiplantae</taxon>
        <taxon>Streptophyta</taxon>
        <taxon>Embryophyta</taxon>
        <taxon>Tracheophyta</taxon>
        <taxon>Spermatophyta</taxon>
        <taxon>Magnoliopsida</taxon>
        <taxon>Magnoliidae</taxon>
        <taxon>Laurales</taxon>
        <taxon>Lauraceae</taxon>
        <taxon>Cinnamomum</taxon>
    </lineage>
</organism>
<dbReference type="PANTHER" id="PTHR35286:SF1">
    <property type="entry name" value="EXPRESSED PROTEIN"/>
    <property type="match status" value="1"/>
</dbReference>
<accession>A0A443PUQ6</accession>
<sequence length="220" mass="24913">MDARDWIIYGYRGVGIEVKIVEFNPPRKTTIMFKQVVVTVRALVFSKLDIVQGILQILEETRGQETTRSKRSGFFRRSSVAKHCCFLSPHALAREEEEDPCNLAQVSPTMDFHSFYLGFLEVNLRGSGLVLIRPIKELGQAKVRNEIVSIIDSGNTESLRANSGQGVMVAGHNICIGVQGSGNNERMWEWHGHIVLYEDELEFSPEYFYGSYNEILAPQE</sequence>